<evidence type="ECO:0000256" key="3">
    <source>
        <dbReference type="ARBA" id="ARBA00022475"/>
    </source>
</evidence>
<reference evidence="11 13" key="2">
    <citation type="submission" date="2013-03" db="EMBL/GenBank/DDBJ databases">
        <title>The Genome Sequence of Enterococcus gilvus ATCC BAA-350 (PacBio/Illumina hybrid assembly).</title>
        <authorList>
            <consortium name="The Broad Institute Genomics Platform"/>
            <consortium name="The Broad Institute Genome Sequencing Center for Infectious Disease"/>
            <person name="Earl A."/>
            <person name="Russ C."/>
            <person name="Gilmore M."/>
            <person name="Surin D."/>
            <person name="Walker B."/>
            <person name="Young S."/>
            <person name="Zeng Q."/>
            <person name="Gargeya S."/>
            <person name="Fitzgerald M."/>
            <person name="Haas B."/>
            <person name="Abouelleil A."/>
            <person name="Allen A.W."/>
            <person name="Alvarado L."/>
            <person name="Arachchi H.M."/>
            <person name="Berlin A.M."/>
            <person name="Chapman S.B."/>
            <person name="Gainer-Dewar J."/>
            <person name="Goldberg J."/>
            <person name="Griggs A."/>
            <person name="Gujja S."/>
            <person name="Hansen M."/>
            <person name="Howarth C."/>
            <person name="Imamovic A."/>
            <person name="Ireland A."/>
            <person name="Larimer J."/>
            <person name="McCowan C."/>
            <person name="Murphy C."/>
            <person name="Pearson M."/>
            <person name="Poon T.W."/>
            <person name="Priest M."/>
            <person name="Roberts A."/>
            <person name="Saif S."/>
            <person name="Shea T."/>
            <person name="Sisk P."/>
            <person name="Sykes S."/>
            <person name="Wortman J."/>
            <person name="Nusbaum C."/>
            <person name="Birren B."/>
        </authorList>
    </citation>
    <scope>NUCLEOTIDE SEQUENCE [LARGE SCALE GENOMIC DNA]</scope>
    <source>
        <strain evidence="11 13">ATCC BAA-350</strain>
    </source>
</reference>
<evidence type="ECO:0000313" key="10">
    <source>
        <dbReference type="EMBL" id="EOI55004.1"/>
    </source>
</evidence>
<dbReference type="GO" id="GO:0005886">
    <property type="term" value="C:plasma membrane"/>
    <property type="evidence" value="ECO:0007669"/>
    <property type="project" value="UniProtKB-SubCell"/>
</dbReference>
<dbReference type="NCBIfam" id="TIGR02532">
    <property type="entry name" value="IV_pilin_GFxxxE"/>
    <property type="match status" value="1"/>
</dbReference>
<dbReference type="RefSeq" id="WP_010781407.1">
    <property type="nucleotide sequence ID" value="NZ_ASWH01000001.1"/>
</dbReference>
<sequence length="92" mass="10622">MKKKVSGFTLLEMLVVLFVISLLLLLFVPKLINQKESASKKSDAAIAKVVETQIQVYELDFGKTPTREELIDQEYVKKEQYDAYERAQKQPK</sequence>
<dbReference type="NCBIfam" id="NF040999">
    <property type="entry name" value="pilin_ComGC"/>
    <property type="match status" value="1"/>
</dbReference>
<dbReference type="InterPro" id="IPR045584">
    <property type="entry name" value="Pilin-like"/>
</dbReference>
<dbReference type="GO" id="GO:0015628">
    <property type="term" value="P:protein secretion by the type II secretion system"/>
    <property type="evidence" value="ECO:0007669"/>
    <property type="project" value="InterPro"/>
</dbReference>
<dbReference type="Gene3D" id="3.30.700.10">
    <property type="entry name" value="Glycoprotein, Type 4 Pilin"/>
    <property type="match status" value="1"/>
</dbReference>
<dbReference type="InterPro" id="IPR016940">
    <property type="entry name" value="ComGC"/>
</dbReference>
<organism evidence="10 12">
    <name type="scientific">Enterococcus gilvus ATCC BAA-350</name>
    <dbReference type="NCBI Taxonomy" id="1158614"/>
    <lineage>
        <taxon>Bacteria</taxon>
        <taxon>Bacillati</taxon>
        <taxon>Bacillota</taxon>
        <taxon>Bacilli</taxon>
        <taxon>Lactobacillales</taxon>
        <taxon>Enterococcaceae</taxon>
        <taxon>Enterococcus</taxon>
    </lineage>
</organism>
<keyword evidence="8" id="KW-0178">Competence</keyword>
<dbReference type="InterPro" id="IPR000983">
    <property type="entry name" value="Bac_GSPG_pilin"/>
</dbReference>
<evidence type="ECO:0000256" key="5">
    <source>
        <dbReference type="ARBA" id="ARBA00022692"/>
    </source>
</evidence>
<dbReference type="GO" id="GO:0009986">
    <property type="term" value="C:cell surface"/>
    <property type="evidence" value="ECO:0007669"/>
    <property type="project" value="UniProtKB-SubCell"/>
</dbReference>
<dbReference type="EMBL" id="ASWH01000001">
    <property type="protein sequence ID" value="EOW81619.1"/>
    <property type="molecule type" value="Genomic_DNA"/>
</dbReference>
<dbReference type="GO" id="GO:0030420">
    <property type="term" value="P:establishment of competence for transformation"/>
    <property type="evidence" value="ECO:0007669"/>
    <property type="project" value="UniProtKB-KW"/>
</dbReference>
<dbReference type="HOGENOM" id="CLU_091705_9_1_9"/>
<keyword evidence="13" id="KW-1185">Reference proteome</keyword>
<dbReference type="EMBL" id="AJDQ01000009">
    <property type="protein sequence ID" value="EOI55004.1"/>
    <property type="molecule type" value="Genomic_DNA"/>
</dbReference>
<dbReference type="PRINTS" id="PR00813">
    <property type="entry name" value="BCTERIALGSPG"/>
</dbReference>
<dbReference type="Pfam" id="PF07963">
    <property type="entry name" value="N_methyl"/>
    <property type="match status" value="1"/>
</dbReference>
<protein>
    <submittedName>
        <fullName evidence="10">Type II secretion system protein G</fullName>
    </submittedName>
</protein>
<evidence type="ECO:0000313" key="12">
    <source>
        <dbReference type="Proteomes" id="UP000013750"/>
    </source>
</evidence>
<keyword evidence="3" id="KW-1003">Cell membrane</keyword>
<gene>
    <name evidence="11" type="ORF">I592_00915</name>
    <name evidence="10" type="ORF">UKC_03045</name>
</gene>
<evidence type="ECO:0000256" key="4">
    <source>
        <dbReference type="ARBA" id="ARBA00022481"/>
    </source>
</evidence>
<dbReference type="OrthoDB" id="2190334at2"/>
<comment type="caution">
    <text evidence="10">The sequence shown here is derived from an EMBL/GenBank/DDBJ whole genome shotgun (WGS) entry which is preliminary data.</text>
</comment>
<dbReference type="PROSITE" id="PS00409">
    <property type="entry name" value="PROKAR_NTER_METHYL"/>
    <property type="match status" value="1"/>
</dbReference>
<keyword evidence="6" id="KW-1133">Transmembrane helix</keyword>
<reference evidence="10 12" key="1">
    <citation type="submission" date="2013-02" db="EMBL/GenBank/DDBJ databases">
        <title>The Genome Sequence of Enterococcus gilvus ATCC BAA-350.</title>
        <authorList>
            <consortium name="The Broad Institute Genome Sequencing Platform"/>
            <consortium name="The Broad Institute Genome Sequencing Center for Infectious Disease"/>
            <person name="Earl A.M."/>
            <person name="Gilmore M.S."/>
            <person name="Lebreton F."/>
            <person name="Walker B."/>
            <person name="Young S.K."/>
            <person name="Zeng Q."/>
            <person name="Gargeya S."/>
            <person name="Fitzgerald M."/>
            <person name="Haas B."/>
            <person name="Abouelleil A."/>
            <person name="Alvarado L."/>
            <person name="Arachchi H.M."/>
            <person name="Berlin A.M."/>
            <person name="Chapman S.B."/>
            <person name="Dewar J."/>
            <person name="Goldberg J."/>
            <person name="Griggs A."/>
            <person name="Gujja S."/>
            <person name="Hansen M."/>
            <person name="Howarth C."/>
            <person name="Imamovic A."/>
            <person name="Larimer J."/>
            <person name="McCowan C."/>
            <person name="Murphy C."/>
            <person name="Neiman D."/>
            <person name="Pearson M."/>
            <person name="Priest M."/>
            <person name="Roberts A."/>
            <person name="Saif S."/>
            <person name="Shea T."/>
            <person name="Sisk P."/>
            <person name="Sykes S."/>
            <person name="Wortman J."/>
            <person name="Nusbaum C."/>
            <person name="Birren B."/>
        </authorList>
    </citation>
    <scope>NUCLEOTIDE SEQUENCE [LARGE SCALE GENOMIC DNA]</scope>
    <source>
        <strain evidence="10 12">ATCC BAA-350</strain>
    </source>
</reference>
<evidence type="ECO:0000256" key="7">
    <source>
        <dbReference type="ARBA" id="ARBA00023136"/>
    </source>
</evidence>
<evidence type="ECO:0000256" key="2">
    <source>
        <dbReference type="ARBA" id="ARBA00004241"/>
    </source>
</evidence>
<evidence type="ECO:0000256" key="8">
    <source>
        <dbReference type="ARBA" id="ARBA00023287"/>
    </source>
</evidence>
<dbReference type="PATRIC" id="fig|1158614.3.peg.3034"/>
<dbReference type="GO" id="GO:0015627">
    <property type="term" value="C:type II protein secretion system complex"/>
    <property type="evidence" value="ECO:0007669"/>
    <property type="project" value="InterPro"/>
</dbReference>
<dbReference type="SUPFAM" id="SSF54523">
    <property type="entry name" value="Pili subunits"/>
    <property type="match status" value="1"/>
</dbReference>
<evidence type="ECO:0000313" key="11">
    <source>
        <dbReference type="EMBL" id="EOW81619.1"/>
    </source>
</evidence>
<accession>R2XJH4</accession>
<dbReference type="GeneID" id="301213689"/>
<dbReference type="Proteomes" id="UP000014160">
    <property type="component" value="Unassembled WGS sequence"/>
</dbReference>
<evidence type="ECO:0000256" key="6">
    <source>
        <dbReference type="ARBA" id="ARBA00022989"/>
    </source>
</evidence>
<dbReference type="eggNOG" id="COG4537">
    <property type="taxonomic scope" value="Bacteria"/>
</dbReference>
<dbReference type="InterPro" id="IPR012902">
    <property type="entry name" value="N_methyl_site"/>
</dbReference>
<dbReference type="PIRSF" id="PIRSF029928">
    <property type="entry name" value="Late_competence_ComGC"/>
    <property type="match status" value="1"/>
</dbReference>
<comment type="similarity">
    <text evidence="9">Belongs to the ComGC family.</text>
</comment>
<name>R2XJH4_9ENTE</name>
<evidence type="ECO:0000313" key="13">
    <source>
        <dbReference type="Proteomes" id="UP000014160"/>
    </source>
</evidence>
<keyword evidence="4" id="KW-0488">Methylation</keyword>
<evidence type="ECO:0000256" key="9">
    <source>
        <dbReference type="ARBA" id="ARBA00043982"/>
    </source>
</evidence>
<dbReference type="AlphaFoldDB" id="R2XJH4"/>
<dbReference type="Proteomes" id="UP000013750">
    <property type="component" value="Unassembled WGS sequence"/>
</dbReference>
<proteinExistence type="inferred from homology"/>
<evidence type="ECO:0000256" key="1">
    <source>
        <dbReference type="ARBA" id="ARBA00004162"/>
    </source>
</evidence>
<keyword evidence="5" id="KW-0812">Transmembrane</keyword>
<comment type="subcellular location">
    <subcellularLocation>
        <location evidence="1">Cell membrane</location>
        <topology evidence="1">Single-pass membrane protein</topology>
    </subcellularLocation>
    <subcellularLocation>
        <location evidence="2">Cell surface</location>
    </subcellularLocation>
</comment>
<keyword evidence="7" id="KW-0472">Membrane</keyword>